<comment type="cofactor">
    <cofactor evidence="17">
        <name>[2Fe-2S] cluster</name>
        <dbReference type="ChEBI" id="CHEBI:190135"/>
    </cofactor>
</comment>
<feature type="binding site" evidence="23">
    <location>
        <position position="62"/>
    </location>
    <ligand>
        <name>[2Fe-2S] cluster</name>
        <dbReference type="ChEBI" id="CHEBI:190135"/>
        <label>1</label>
    </ligand>
</feature>
<dbReference type="Gene3D" id="3.30.390.50">
    <property type="entry name" value="CO dehydrogenase flavoprotein, C-terminal domain"/>
    <property type="match status" value="1"/>
</dbReference>
<evidence type="ECO:0000256" key="10">
    <source>
        <dbReference type="ARBA" id="ARBA00022723"/>
    </source>
</evidence>
<dbReference type="InterPro" id="IPR002888">
    <property type="entry name" value="2Fe-2S-bd"/>
</dbReference>
<keyword evidence="14 23" id="KW-0411">Iron-sulfur</keyword>
<feature type="binding site" evidence="22">
    <location>
        <position position="935"/>
    </location>
    <ligand>
        <name>substrate</name>
    </ligand>
</feature>
<dbReference type="GO" id="GO:0043546">
    <property type="term" value="F:molybdopterin cofactor binding"/>
    <property type="evidence" value="ECO:0007669"/>
    <property type="project" value="InterPro"/>
</dbReference>
<dbReference type="InterPro" id="IPR036856">
    <property type="entry name" value="Ald_Oxase/Xan_DH_a/b_sf"/>
</dbReference>
<dbReference type="PANTHER" id="PTHR45444:SF3">
    <property type="entry name" value="XANTHINE DEHYDROGENASE"/>
    <property type="match status" value="1"/>
</dbReference>
<dbReference type="SUPFAM" id="SSF47741">
    <property type="entry name" value="CO dehydrogenase ISP C-domain like"/>
    <property type="match status" value="1"/>
</dbReference>
<dbReference type="PANTHER" id="PTHR45444">
    <property type="entry name" value="XANTHINE DEHYDROGENASE"/>
    <property type="match status" value="1"/>
</dbReference>
<dbReference type="SMART" id="SM01008">
    <property type="entry name" value="Ald_Xan_dh_C"/>
    <property type="match status" value="1"/>
</dbReference>
<comment type="similarity">
    <text evidence="3">Belongs to the xanthine dehydrogenase family.</text>
</comment>
<evidence type="ECO:0000313" key="27">
    <source>
        <dbReference type="Proteomes" id="UP000095300"/>
    </source>
</evidence>
<dbReference type="PROSITE" id="PS51085">
    <property type="entry name" value="2FE2S_FER_2"/>
    <property type="match status" value="1"/>
</dbReference>
<comment type="catalytic activity">
    <reaction evidence="18">
        <text>xanthine + NAD(+) + H2O = urate + NADH + H(+)</text>
        <dbReference type="Rhea" id="RHEA:16669"/>
        <dbReference type="ChEBI" id="CHEBI:15377"/>
        <dbReference type="ChEBI" id="CHEBI:15378"/>
        <dbReference type="ChEBI" id="CHEBI:17712"/>
        <dbReference type="ChEBI" id="CHEBI:17775"/>
        <dbReference type="ChEBI" id="CHEBI:57540"/>
        <dbReference type="ChEBI" id="CHEBI:57945"/>
        <dbReference type="EC" id="1.17.1.4"/>
    </reaction>
</comment>
<dbReference type="Pfam" id="PF20256">
    <property type="entry name" value="MoCoBD_2"/>
    <property type="match status" value="1"/>
</dbReference>
<reference evidence="26" key="1">
    <citation type="submission" date="2020-05" db="UniProtKB">
        <authorList>
            <consortium name="EnsemblMetazoa"/>
        </authorList>
    </citation>
    <scope>IDENTIFICATION</scope>
    <source>
        <strain evidence="26">USDA</strain>
    </source>
</reference>
<feature type="binding site" evidence="23">
    <location>
        <position position="127"/>
    </location>
    <ligand>
        <name>[2Fe-2S] cluster</name>
        <dbReference type="ChEBI" id="CHEBI:190135"/>
        <label>2</label>
    </ligand>
</feature>
<dbReference type="InterPro" id="IPR008274">
    <property type="entry name" value="AldOxase/xan_DH_MoCoBD1"/>
</dbReference>
<feature type="binding site" evidence="23">
    <location>
        <position position="159"/>
    </location>
    <ligand>
        <name>[2Fe-2S] cluster</name>
        <dbReference type="ChEBI" id="CHEBI:190135"/>
        <label>2</label>
    </ligand>
</feature>
<dbReference type="Gene3D" id="3.90.1170.50">
    <property type="entry name" value="Aldehyde oxidase/xanthine dehydrogenase, a/b hammerhead"/>
    <property type="match status" value="1"/>
</dbReference>
<dbReference type="InterPro" id="IPR022407">
    <property type="entry name" value="OxRdtase_Mopterin_BS"/>
</dbReference>
<feature type="binding site" evidence="22">
    <location>
        <position position="422"/>
    </location>
    <ligand>
        <name>FAD</name>
        <dbReference type="ChEBI" id="CHEBI:57692"/>
    </ligand>
</feature>
<evidence type="ECO:0000256" key="14">
    <source>
        <dbReference type="ARBA" id="ARBA00023014"/>
    </source>
</evidence>
<dbReference type="EnsemblMetazoa" id="SCAU007545-RA">
    <property type="protein sequence ID" value="SCAU007545-PA"/>
    <property type="gene ID" value="SCAU007545"/>
</dbReference>
<dbReference type="GO" id="GO:0005777">
    <property type="term" value="C:peroxisome"/>
    <property type="evidence" value="ECO:0007669"/>
    <property type="project" value="UniProtKB-SubCell"/>
</dbReference>
<feature type="binding site" evidence="23">
    <location>
        <position position="819"/>
    </location>
    <ligand>
        <name>Mo-molybdopterin</name>
        <dbReference type="ChEBI" id="CHEBI:71302"/>
    </ligand>
    <ligandPart>
        <name>Mo</name>
        <dbReference type="ChEBI" id="CHEBI:28685"/>
    </ligandPart>
</feature>
<sequence>MEKRLKDVENSDMSSTLIFFVNGKKIVDIQPDPECTLLSYLRDKLRLCGTKLGCGEGGCGACTVMISRLDRHTNTVKHLVINACLTPVCAMHGLAVTTVEGIGNSRSRLHPVQERLAKAHGSQCGFCTPGIVMSMYTLLRNSMQPSMKELEVAFQGNLCRCTGYRPILEGYKTFTKEFSCSMGDKCCKVNGFMQNGDDNGSRLIDDKLFETNEFVPLDPSQEPIFPPELHLNKQWDTESLIFQSDRVTWYRPTSLKELMKLKAQFPQAKLVVGNTEVGVEVKFKHFLYPVLINPTKVPEMTEMVEFAESIYFGASVSLLEIEMYLRERITKLPEHEVRFFQCTLDMLHFFASKQIRSVASLGGNIMTGSPISDMNPVLMAGQVKLKVAKIAGDHTIQCRDVVMDSKFFTAYRKNILEPQEVLLGIHFPKTLTNQYMVAFKQARRRDDDIAIVNAAVNVIFDGNTDSVQKVCMAFGGMAPTTVLAERSGNMMVNQRWNSKLMEQVMENLCTELPLAPSAPGGMIAYRRSLVVSLFFKAYLKITQQLMRDGILPKDFLTQEELSGAEVFHTPVLKSSQLFEKVTSSQSKCDPIGRPLVHASAFKQVTGEAMYCDDTPHMENELYLALVLSTRAHAKILNINPSEALSMPGVHCFLSSKDLTAKENQVGPLLYDEQVFASEVVYCQGQVIGAVVADNKALAQRAAHAIKVDYEDIHPAVITIEQAIQFKSFFPGYPWTAQTGDVEKAFREAEHIHEGTCRLGGQEHFYLETQASCAIPKDTDEIEVLSSTQHPTEIQKLVAHVLSLPEHKVVCRAKRLGGGFGGKETRPYSVALPVALACYRLRRPIRCMLDRDEDMMLTGTRHPFLFKYKIAFNGNGRLTGCLVECFSNAGWSMDFSFSIMERAIYHIENCYKIPNIKAIGWVCKTNLPTNVAFRGFGSPQGMFAAEHMIRDVARILDRDLLDIMRINFYKPGDRTHYNQLLEDFPVRRCFEDCLKQSKYHQRKSEIQEYNRNNRWRKRGIAIVPTKYGIAFGVKHLNQGGALVNIYTDGSVLISHGGVEIGQGIHTKMIQCCARALGIPFEYIHITETATDKVPNTSPTAASMTSDLNGMAIVNACAKLNKRLEPIKKAYPKGNWKEWIHQAYMSSVSLSATGHYNLETVDYHPEKNPNSQLYSYFTHGVGVAVVEIDCLTGDHQVLSTDIVMDIGSSLNPAIDIGQIEGAFMQGYGLFTLEELIYSPQGTLYSRGPGMYKIPAFADIPGEFNVTLLTGASNPRAVYSSKAVGEPPLFIGCSAFFAIKEAIAAARESNGFSKHFALESPATAARIRMACQDQLTGKIDIPADGSYTPWNVVP</sequence>
<keyword evidence="13 23" id="KW-0408">Iron</keyword>
<dbReference type="Gene3D" id="3.30.43.10">
    <property type="entry name" value="Uridine Diphospho-n-acetylenolpyruvylglucosamine Reductase, domain 2"/>
    <property type="match status" value="1"/>
</dbReference>
<evidence type="ECO:0000313" key="26">
    <source>
        <dbReference type="EnsemblMetazoa" id="SCAU007545-PA"/>
    </source>
</evidence>
<dbReference type="InterPro" id="IPR036010">
    <property type="entry name" value="2Fe-2S_ferredoxin-like_sf"/>
</dbReference>
<dbReference type="GO" id="GO:0005506">
    <property type="term" value="F:iron ion binding"/>
    <property type="evidence" value="ECO:0007669"/>
    <property type="project" value="InterPro"/>
</dbReference>
<evidence type="ECO:0000256" key="8">
    <source>
        <dbReference type="ARBA" id="ARBA00022630"/>
    </source>
</evidence>
<dbReference type="Pfam" id="PF00111">
    <property type="entry name" value="Fer2"/>
    <property type="match status" value="1"/>
</dbReference>
<dbReference type="FunFam" id="3.30.365.10:FF:000004">
    <property type="entry name" value="Xanthine dehydrogenase oxidase"/>
    <property type="match status" value="1"/>
</dbReference>
<keyword evidence="9 23" id="KW-0001">2Fe-2S</keyword>
<comment type="subcellular location">
    <subcellularLocation>
        <location evidence="2">Peroxisome</location>
    </subcellularLocation>
</comment>
<evidence type="ECO:0000256" key="16">
    <source>
        <dbReference type="ARBA" id="ARBA00023140"/>
    </source>
</evidence>
<feature type="binding site" evidence="23">
    <location>
        <position position="161"/>
    </location>
    <ligand>
        <name>[2Fe-2S] cluster</name>
        <dbReference type="ChEBI" id="CHEBI:190135"/>
        <label>2</label>
    </ligand>
</feature>
<dbReference type="OrthoDB" id="8300278at2759"/>
<comment type="subunit">
    <text evidence="4">Homodimer.</text>
</comment>
<gene>
    <name evidence="26" type="primary">106082452</name>
</gene>
<dbReference type="Gene3D" id="1.10.150.120">
    <property type="entry name" value="[2Fe-2S]-binding domain"/>
    <property type="match status" value="1"/>
</dbReference>
<organism evidence="26 27">
    <name type="scientific">Stomoxys calcitrans</name>
    <name type="common">Stable fly</name>
    <name type="synonym">Conops calcitrans</name>
    <dbReference type="NCBI Taxonomy" id="35570"/>
    <lineage>
        <taxon>Eukaryota</taxon>
        <taxon>Metazoa</taxon>
        <taxon>Ecdysozoa</taxon>
        <taxon>Arthropoda</taxon>
        <taxon>Hexapoda</taxon>
        <taxon>Insecta</taxon>
        <taxon>Pterygota</taxon>
        <taxon>Neoptera</taxon>
        <taxon>Endopterygota</taxon>
        <taxon>Diptera</taxon>
        <taxon>Brachycera</taxon>
        <taxon>Muscomorpha</taxon>
        <taxon>Muscoidea</taxon>
        <taxon>Muscidae</taxon>
        <taxon>Stomoxys</taxon>
    </lineage>
</organism>
<dbReference type="SUPFAM" id="SSF56003">
    <property type="entry name" value="Molybdenum cofactor-binding domain"/>
    <property type="match status" value="1"/>
</dbReference>
<feature type="binding site" evidence="22">
    <location>
        <position position="373"/>
    </location>
    <ligand>
        <name>FAD</name>
        <dbReference type="ChEBI" id="CHEBI:57692"/>
    </ligand>
</feature>
<protein>
    <recommendedName>
        <fullName evidence="6">Xanthine dehydrogenase</fullName>
        <ecNumber evidence="5">1.17.1.4</ecNumber>
    </recommendedName>
</protein>
<dbReference type="FunFam" id="3.10.20.30:FF:000015">
    <property type="entry name" value="Aldehyde oxidase 1"/>
    <property type="match status" value="1"/>
</dbReference>
<evidence type="ECO:0000256" key="4">
    <source>
        <dbReference type="ARBA" id="ARBA00011738"/>
    </source>
</evidence>
<feature type="binding site" evidence="22">
    <location>
        <position position="440"/>
    </location>
    <ligand>
        <name>FAD</name>
        <dbReference type="ChEBI" id="CHEBI:57692"/>
    </ligand>
</feature>
<evidence type="ECO:0000256" key="17">
    <source>
        <dbReference type="ARBA" id="ARBA00034078"/>
    </source>
</evidence>
<dbReference type="STRING" id="35570.A0A1I8PF45"/>
<evidence type="ECO:0000256" key="5">
    <source>
        <dbReference type="ARBA" id="ARBA00013123"/>
    </source>
</evidence>
<dbReference type="PROSITE" id="PS51387">
    <property type="entry name" value="FAD_PCMH"/>
    <property type="match status" value="1"/>
</dbReference>
<dbReference type="InterPro" id="IPR016169">
    <property type="entry name" value="FAD-bd_PCMH_sub2"/>
</dbReference>
<evidence type="ECO:0000256" key="13">
    <source>
        <dbReference type="ARBA" id="ARBA00023004"/>
    </source>
</evidence>
<dbReference type="InterPro" id="IPR037165">
    <property type="entry name" value="AldOxase/xan_DH_Mopterin-bd_sf"/>
</dbReference>
<evidence type="ECO:0000256" key="6">
    <source>
        <dbReference type="ARBA" id="ARBA00019394"/>
    </source>
</evidence>
<dbReference type="FunFam" id="3.90.1170.50:FF:000001">
    <property type="entry name" value="Aldehyde oxidase 1"/>
    <property type="match status" value="1"/>
</dbReference>
<evidence type="ECO:0000256" key="19">
    <source>
        <dbReference type="ARBA" id="ARBA00049517"/>
    </source>
</evidence>
<dbReference type="InterPro" id="IPR046867">
    <property type="entry name" value="AldOxase/xan_DH_MoCoBD2"/>
</dbReference>
<dbReference type="NCBIfam" id="TIGR02963">
    <property type="entry name" value="xanthine_xdhA"/>
    <property type="match status" value="1"/>
</dbReference>
<dbReference type="InterPro" id="IPR036683">
    <property type="entry name" value="CO_DH_flav_C_dom_sf"/>
</dbReference>
<dbReference type="InterPro" id="IPR016208">
    <property type="entry name" value="Ald_Oxase/xanthine_DH-like"/>
</dbReference>
<dbReference type="Pfam" id="PF01315">
    <property type="entry name" value="Ald_Xan_dh_C"/>
    <property type="match status" value="1"/>
</dbReference>
<keyword evidence="7 23" id="KW-0500">Molybdenum</keyword>
<dbReference type="SMART" id="SM01092">
    <property type="entry name" value="CO_deh_flav_C"/>
    <property type="match status" value="1"/>
</dbReference>
<keyword evidence="12" id="KW-0560">Oxidoreductase</keyword>
<feature type="binding site" evidence="23">
    <location>
        <position position="59"/>
    </location>
    <ligand>
        <name>[2Fe-2S] cluster</name>
        <dbReference type="ChEBI" id="CHEBI:190135"/>
        <label>1</label>
    </ligand>
</feature>
<dbReference type="Gene3D" id="3.10.20.30">
    <property type="match status" value="1"/>
</dbReference>
<feature type="binding site" evidence="23">
    <location>
        <position position="54"/>
    </location>
    <ligand>
        <name>[2Fe-2S] cluster</name>
        <dbReference type="ChEBI" id="CHEBI:190135"/>
        <label>1</label>
    </ligand>
</feature>
<dbReference type="InterPro" id="IPR016166">
    <property type="entry name" value="FAD-bd_PCMH"/>
</dbReference>
<dbReference type="FunFam" id="3.30.43.10:FF:000001">
    <property type="entry name" value="Xanthine dehydrogenase/oxidase"/>
    <property type="match status" value="1"/>
</dbReference>
<dbReference type="InterPro" id="IPR000674">
    <property type="entry name" value="Ald_Oxase/Xan_DH_a/b"/>
</dbReference>
<evidence type="ECO:0000256" key="15">
    <source>
        <dbReference type="ARBA" id="ARBA00023027"/>
    </source>
</evidence>
<evidence type="ECO:0000256" key="20">
    <source>
        <dbReference type="ARBA" id="ARBA00053333"/>
    </source>
</evidence>
<dbReference type="Gene3D" id="3.30.365.10">
    <property type="entry name" value="Aldehyde oxidase/xanthine dehydrogenase, molybdopterin binding domain"/>
    <property type="match status" value="4"/>
</dbReference>
<evidence type="ECO:0000256" key="12">
    <source>
        <dbReference type="ARBA" id="ARBA00023002"/>
    </source>
</evidence>
<dbReference type="FunFam" id="3.30.465.10:FF:000004">
    <property type="entry name" value="Xanthine dehydrogenase/oxidase"/>
    <property type="match status" value="1"/>
</dbReference>
<evidence type="ECO:0000256" key="7">
    <source>
        <dbReference type="ARBA" id="ARBA00022505"/>
    </source>
</evidence>
<dbReference type="InterPro" id="IPR014307">
    <property type="entry name" value="Xanthine_DH_ssu"/>
</dbReference>
<dbReference type="Proteomes" id="UP000095300">
    <property type="component" value="Unassembled WGS sequence"/>
</dbReference>
<dbReference type="InterPro" id="IPR016167">
    <property type="entry name" value="FAD-bd_PCMH_sub1"/>
</dbReference>
<dbReference type="InterPro" id="IPR036318">
    <property type="entry name" value="FAD-bd_PCMH-like_sf"/>
</dbReference>
<keyword evidence="16" id="KW-0576">Peroxisome</keyword>
<comment type="cofactor">
    <cofactor evidence="1 22">
        <name>FAD</name>
        <dbReference type="ChEBI" id="CHEBI:57692"/>
    </cofactor>
</comment>
<evidence type="ECO:0000256" key="22">
    <source>
        <dbReference type="PIRSR" id="PIRSR000127-2"/>
    </source>
</evidence>
<feature type="binding site" evidence="22">
    <location>
        <position position="901"/>
    </location>
    <ligand>
        <name>substrate</name>
    </ligand>
</feature>
<dbReference type="KEGG" id="scac:106082452"/>
<dbReference type="Gene3D" id="3.30.465.10">
    <property type="match status" value="1"/>
</dbReference>
<dbReference type="GO" id="GO:0051537">
    <property type="term" value="F:2 iron, 2 sulfur cluster binding"/>
    <property type="evidence" value="ECO:0007669"/>
    <property type="project" value="UniProtKB-KW"/>
</dbReference>
<feature type="binding site" evidence="22">
    <location>
        <begin position="270"/>
        <end position="277"/>
    </location>
    <ligand>
        <name>FAD</name>
        <dbReference type="ChEBI" id="CHEBI:57692"/>
    </ligand>
</feature>
<dbReference type="PROSITE" id="PS00197">
    <property type="entry name" value="2FE2S_FER_1"/>
    <property type="match status" value="1"/>
</dbReference>
<dbReference type="Pfam" id="PF02738">
    <property type="entry name" value="MoCoBD_1"/>
    <property type="match status" value="1"/>
</dbReference>
<dbReference type="InterPro" id="IPR005107">
    <property type="entry name" value="CO_DH_flav_C"/>
</dbReference>
<dbReference type="InterPro" id="IPR002346">
    <property type="entry name" value="Mopterin_DH_FAD-bd"/>
</dbReference>
<keyword evidence="11 22" id="KW-0274">FAD</keyword>
<keyword evidence="8" id="KW-0285">Flavoprotein</keyword>
<evidence type="ECO:0000259" key="24">
    <source>
        <dbReference type="PROSITE" id="PS51085"/>
    </source>
</evidence>
<dbReference type="GO" id="GO:0071949">
    <property type="term" value="F:FAD binding"/>
    <property type="evidence" value="ECO:0007669"/>
    <property type="project" value="InterPro"/>
</dbReference>
<feature type="binding site" evidence="22">
    <location>
        <position position="350"/>
    </location>
    <ligand>
        <name>FAD</name>
        <dbReference type="ChEBI" id="CHEBI:57692"/>
    </ligand>
</feature>
<feature type="binding site" evidence="23">
    <location>
        <position position="1100"/>
    </location>
    <ligand>
        <name>Mo-molybdopterin</name>
        <dbReference type="ChEBI" id="CHEBI:71302"/>
    </ligand>
    <ligandPart>
        <name>Mo</name>
        <dbReference type="ChEBI" id="CHEBI:28685"/>
    </ligandPart>
</feature>
<evidence type="ECO:0000256" key="9">
    <source>
        <dbReference type="ARBA" id="ARBA00022714"/>
    </source>
</evidence>
<dbReference type="PIRSF" id="PIRSF000127">
    <property type="entry name" value="Xanthine_DH"/>
    <property type="match status" value="1"/>
</dbReference>
<feature type="active site" description="Proton acceptor" evidence="21">
    <location>
        <position position="1283"/>
    </location>
</feature>
<dbReference type="InterPro" id="IPR006058">
    <property type="entry name" value="2Fe2S_fd_BS"/>
</dbReference>
<dbReference type="FunFam" id="3.30.365.10:FF:000001">
    <property type="entry name" value="Xanthine dehydrogenase oxidase"/>
    <property type="match status" value="1"/>
</dbReference>
<dbReference type="FunFam" id="1.10.150.120:FF:000001">
    <property type="entry name" value="Aldehyde oxidase 1"/>
    <property type="match status" value="1"/>
</dbReference>
<comment type="cofactor">
    <cofactor evidence="23">
        <name>[2Fe-2S] cluster</name>
        <dbReference type="ChEBI" id="CHEBI:190135"/>
    </cofactor>
    <text evidence="23">Binds 2 [2Fe-2S] clusters.</text>
</comment>
<dbReference type="InterPro" id="IPR001041">
    <property type="entry name" value="2Fe-2S_ferredoxin-type"/>
</dbReference>
<dbReference type="VEuPathDB" id="VectorBase:SCAU007545"/>
<comment type="function">
    <text evidence="20">Key enzyme in purine degradation. Catalyzes the oxidation of hypoxanthine to xanthine. Catalyzes the oxidation of xanthine to uric acid.</text>
</comment>
<dbReference type="GO" id="GO:0004854">
    <property type="term" value="F:xanthine dehydrogenase activity"/>
    <property type="evidence" value="ECO:0007669"/>
    <property type="project" value="UniProtKB-EC"/>
</dbReference>
<dbReference type="SUPFAM" id="SSF54292">
    <property type="entry name" value="2Fe-2S ferredoxin-like"/>
    <property type="match status" value="1"/>
</dbReference>
<feature type="binding site" evidence="22">
    <location>
        <position position="823"/>
    </location>
    <ligand>
        <name>substrate</name>
    </ligand>
</feature>
<dbReference type="FunFam" id="3.30.365.10:FF:000003">
    <property type="entry name" value="Aldehyde oxidase 1"/>
    <property type="match status" value="1"/>
</dbReference>
<dbReference type="SUPFAM" id="SSF54665">
    <property type="entry name" value="CO dehydrogenase molybdoprotein N-domain-like"/>
    <property type="match status" value="1"/>
</dbReference>
<accession>A0A1I8PF45</accession>
<dbReference type="InterPro" id="IPR036884">
    <property type="entry name" value="2Fe-2S-bd_dom_sf"/>
</dbReference>
<keyword evidence="27" id="KW-1185">Reference proteome</keyword>
<evidence type="ECO:0000256" key="21">
    <source>
        <dbReference type="PIRSR" id="PIRSR000127-1"/>
    </source>
</evidence>
<evidence type="ECO:0000256" key="3">
    <source>
        <dbReference type="ARBA" id="ARBA00006849"/>
    </source>
</evidence>
<feature type="binding site" evidence="22">
    <location>
        <begin position="360"/>
        <end position="364"/>
    </location>
    <ligand>
        <name>FAD</name>
        <dbReference type="ChEBI" id="CHEBI:57692"/>
    </ligand>
</feature>
<feature type="binding site" evidence="23">
    <location>
        <position position="124"/>
    </location>
    <ligand>
        <name>[2Fe-2S] cluster</name>
        <dbReference type="ChEBI" id="CHEBI:190135"/>
        <label>2</label>
    </ligand>
</feature>
<keyword evidence="10 23" id="KW-0479">Metal-binding</keyword>
<dbReference type="SUPFAM" id="SSF55447">
    <property type="entry name" value="CO dehydrogenase flavoprotein C-terminal domain-like"/>
    <property type="match status" value="1"/>
</dbReference>
<evidence type="ECO:0000256" key="2">
    <source>
        <dbReference type="ARBA" id="ARBA00004275"/>
    </source>
</evidence>
<feature type="binding site" evidence="23">
    <location>
        <position position="933"/>
    </location>
    <ligand>
        <name>Mo-molybdopterin</name>
        <dbReference type="ChEBI" id="CHEBI:71302"/>
    </ligand>
    <ligandPart>
        <name>Mo</name>
        <dbReference type="ChEBI" id="CHEBI:28685"/>
    </ligandPart>
</feature>
<comment type="catalytic activity">
    <reaction evidence="19">
        <text>hypoxanthine + NAD(+) + H2O = xanthine + NADH + H(+)</text>
        <dbReference type="Rhea" id="RHEA:24670"/>
        <dbReference type="ChEBI" id="CHEBI:15377"/>
        <dbReference type="ChEBI" id="CHEBI:15378"/>
        <dbReference type="ChEBI" id="CHEBI:17368"/>
        <dbReference type="ChEBI" id="CHEBI:17712"/>
        <dbReference type="ChEBI" id="CHEBI:57540"/>
        <dbReference type="ChEBI" id="CHEBI:57945"/>
        <dbReference type="EC" id="1.17.1.4"/>
    </reaction>
</comment>
<evidence type="ECO:0000256" key="18">
    <source>
        <dbReference type="ARBA" id="ARBA00049017"/>
    </source>
</evidence>
<feature type="domain" description="FAD-binding PCMH-type" evidence="25">
    <location>
        <begin position="242"/>
        <end position="432"/>
    </location>
</feature>
<evidence type="ECO:0000256" key="11">
    <source>
        <dbReference type="ARBA" id="ARBA00022827"/>
    </source>
</evidence>
<feature type="binding site" evidence="23">
    <location>
        <position position="84"/>
    </location>
    <ligand>
        <name>[2Fe-2S] cluster</name>
        <dbReference type="ChEBI" id="CHEBI:190135"/>
        <label>1</label>
    </ligand>
</feature>
<evidence type="ECO:0000256" key="23">
    <source>
        <dbReference type="PIRSR" id="PIRSR000127-3"/>
    </source>
</evidence>
<evidence type="ECO:0000256" key="1">
    <source>
        <dbReference type="ARBA" id="ARBA00001974"/>
    </source>
</evidence>
<evidence type="ECO:0000259" key="25">
    <source>
        <dbReference type="PROSITE" id="PS51387"/>
    </source>
</evidence>
<dbReference type="FunFam" id="3.30.390.50:FF:000001">
    <property type="entry name" value="Xanthine dehydrogenase oxidase"/>
    <property type="match status" value="1"/>
</dbReference>
<comment type="cofactor">
    <cofactor evidence="23">
        <name>Mo-molybdopterin</name>
        <dbReference type="ChEBI" id="CHEBI:71302"/>
    </cofactor>
    <text evidence="23">Binds 1 Mo-molybdopterin (Mo-MPT) cofactor per subunit.</text>
</comment>
<dbReference type="Pfam" id="PF00941">
    <property type="entry name" value="FAD_binding_5"/>
    <property type="match status" value="1"/>
</dbReference>
<name>A0A1I8PF45_STOCA</name>
<dbReference type="InterPro" id="IPR012675">
    <property type="entry name" value="Beta-grasp_dom_sf"/>
</dbReference>
<dbReference type="EC" id="1.17.1.4" evidence="5"/>
<dbReference type="SUPFAM" id="SSF56176">
    <property type="entry name" value="FAD-binding/transporter-associated domain-like"/>
    <property type="match status" value="1"/>
</dbReference>
<dbReference type="Pfam" id="PF01799">
    <property type="entry name" value="Fer2_2"/>
    <property type="match status" value="1"/>
</dbReference>
<feature type="domain" description="2Fe-2S ferredoxin-type" evidence="24">
    <location>
        <begin position="15"/>
        <end position="102"/>
    </location>
</feature>
<feature type="binding site" evidence="23">
    <location>
        <position position="788"/>
    </location>
    <ligand>
        <name>Mo-molybdopterin</name>
        <dbReference type="ChEBI" id="CHEBI:71302"/>
    </ligand>
    <ligandPart>
        <name>Mo</name>
        <dbReference type="ChEBI" id="CHEBI:28685"/>
    </ligandPart>
</feature>
<dbReference type="PROSITE" id="PS00559">
    <property type="entry name" value="MOLYBDOPTERIN_EUK"/>
    <property type="match status" value="1"/>
</dbReference>
<proteinExistence type="inferred from homology"/>
<keyword evidence="15" id="KW-0520">NAD</keyword>
<dbReference type="Pfam" id="PF03450">
    <property type="entry name" value="CO_deh_flav_C"/>
    <property type="match status" value="1"/>
</dbReference>